<proteinExistence type="predicted"/>
<dbReference type="Pfam" id="PF02470">
    <property type="entry name" value="MlaD"/>
    <property type="match status" value="1"/>
</dbReference>
<dbReference type="EMBL" id="UINC01076598">
    <property type="protein sequence ID" value="SVC15913.1"/>
    <property type="molecule type" value="Genomic_DNA"/>
</dbReference>
<evidence type="ECO:0000259" key="1">
    <source>
        <dbReference type="Pfam" id="PF02470"/>
    </source>
</evidence>
<name>A0A382JXE8_9ZZZZ</name>
<dbReference type="InterPro" id="IPR003399">
    <property type="entry name" value="Mce/MlaD"/>
</dbReference>
<evidence type="ECO:0000313" key="2">
    <source>
        <dbReference type="EMBL" id="SVC15913.1"/>
    </source>
</evidence>
<gene>
    <name evidence="2" type="ORF">METZ01_LOCUS268767</name>
</gene>
<feature type="non-terminal residue" evidence="2">
    <location>
        <position position="346"/>
    </location>
</feature>
<protein>
    <recommendedName>
        <fullName evidence="1">Mce/MlaD domain-containing protein</fullName>
    </recommendedName>
</protein>
<sequence>MELKVGLFAIVLLGLAAVMAIKFSKTGFGLGETYSLNLRAENAGTVIKNSPVLMSGVKVGHVDSIDLLKDQNGSVVVELGIRLFAEYEGKILDQNSTFFIKSSGFLGDQYIGVTPHRGPPIRKKLEKQGWLECKKPFDIEETGQSIGEFIKKVDSAVETIDGFVKKIDQGLLSDETVTNLTETIANFRETSKSVKEKFDDNGSVSRGIENFNKGMTNFNVFSTELRDEWRAAAPAVHQSVTNLAVITTRLRVSADKLDEYISSKQPEVDQALKNIAAFSEKLDKTTADLQSTLANNRTNITKVIENISAATENIKGISENADKIVERLESGKGFVGGLLRNEEMRV</sequence>
<dbReference type="PANTHER" id="PTHR33371:SF4">
    <property type="entry name" value="INTERMEMBRANE PHOSPHOLIPID TRANSPORT SYSTEM BINDING PROTEIN MLAD"/>
    <property type="match status" value="1"/>
</dbReference>
<organism evidence="2">
    <name type="scientific">marine metagenome</name>
    <dbReference type="NCBI Taxonomy" id="408172"/>
    <lineage>
        <taxon>unclassified sequences</taxon>
        <taxon>metagenomes</taxon>
        <taxon>ecological metagenomes</taxon>
    </lineage>
</organism>
<dbReference type="InterPro" id="IPR052336">
    <property type="entry name" value="MlaD_Phospholipid_Transporter"/>
</dbReference>
<dbReference type="PANTHER" id="PTHR33371">
    <property type="entry name" value="INTERMEMBRANE PHOSPHOLIPID TRANSPORT SYSTEM BINDING PROTEIN MLAD-RELATED"/>
    <property type="match status" value="1"/>
</dbReference>
<accession>A0A382JXE8</accession>
<dbReference type="AlphaFoldDB" id="A0A382JXE8"/>
<reference evidence="2" key="1">
    <citation type="submission" date="2018-05" db="EMBL/GenBank/DDBJ databases">
        <authorList>
            <person name="Lanie J.A."/>
            <person name="Ng W.-L."/>
            <person name="Kazmierczak K.M."/>
            <person name="Andrzejewski T.M."/>
            <person name="Davidsen T.M."/>
            <person name="Wayne K.J."/>
            <person name="Tettelin H."/>
            <person name="Glass J.I."/>
            <person name="Rusch D."/>
            <person name="Podicherti R."/>
            <person name="Tsui H.-C.T."/>
            <person name="Winkler M.E."/>
        </authorList>
    </citation>
    <scope>NUCLEOTIDE SEQUENCE</scope>
</reference>
<feature type="domain" description="Mce/MlaD" evidence="1">
    <location>
        <begin position="33"/>
        <end position="115"/>
    </location>
</feature>